<accession>A0A445CCN3</accession>
<name>A0A445CCN3_ARAHY</name>
<dbReference type="AlphaFoldDB" id="A0A445CCN3"/>
<gene>
    <name evidence="2" type="ORF">Ahy_A07g034766</name>
</gene>
<evidence type="ECO:0000313" key="2">
    <source>
        <dbReference type="EMBL" id="RYR48707.1"/>
    </source>
</evidence>
<evidence type="ECO:0000259" key="1">
    <source>
        <dbReference type="Pfam" id="PF03732"/>
    </source>
</evidence>
<sequence>MTENTRLQTLQAVVSHLTEQSEGYIEQFASITQTLASLQDQIAQHLEESLIRGPSSTVFGHLRQMKVDFPCFSGAEDVSQWIYHVECFFRIYDIPEDQRLDLVAVNLEGWALAWFQMWERLKPMADWLAISTALQMQFGLSHFENPWEELLKLKQSTTINAYFESFNDLAARAYGLGDALLLDCFMGGLHLELKQEDSAIEITEVHQTQPILAVDMVEPLHLSYNAMTGIPTRLRDKDIRILMDGGSFDNFIHPALLRRLAVPIHHSPRFKVEVGNGALLQCEGEVRDLPVSIQNQLLLISAFVLPIASEELVLSDI</sequence>
<dbReference type="Pfam" id="PF03732">
    <property type="entry name" value="Retrotrans_gag"/>
    <property type="match status" value="1"/>
</dbReference>
<dbReference type="CDD" id="cd00303">
    <property type="entry name" value="retropepsin_like"/>
    <property type="match status" value="1"/>
</dbReference>
<reference evidence="2 3" key="1">
    <citation type="submission" date="2019-01" db="EMBL/GenBank/DDBJ databases">
        <title>Sequencing of cultivated peanut Arachis hypogaea provides insights into genome evolution and oil improvement.</title>
        <authorList>
            <person name="Chen X."/>
        </authorList>
    </citation>
    <scope>NUCLEOTIDE SEQUENCE [LARGE SCALE GENOMIC DNA]</scope>
    <source>
        <strain evidence="3">cv. Fuhuasheng</strain>
        <tissue evidence="2">Leaves</tissue>
    </source>
</reference>
<dbReference type="InterPro" id="IPR005162">
    <property type="entry name" value="Retrotrans_gag_dom"/>
</dbReference>
<organism evidence="2 3">
    <name type="scientific">Arachis hypogaea</name>
    <name type="common">Peanut</name>
    <dbReference type="NCBI Taxonomy" id="3818"/>
    <lineage>
        <taxon>Eukaryota</taxon>
        <taxon>Viridiplantae</taxon>
        <taxon>Streptophyta</taxon>
        <taxon>Embryophyta</taxon>
        <taxon>Tracheophyta</taxon>
        <taxon>Spermatophyta</taxon>
        <taxon>Magnoliopsida</taxon>
        <taxon>eudicotyledons</taxon>
        <taxon>Gunneridae</taxon>
        <taxon>Pentapetalae</taxon>
        <taxon>rosids</taxon>
        <taxon>fabids</taxon>
        <taxon>Fabales</taxon>
        <taxon>Fabaceae</taxon>
        <taxon>Papilionoideae</taxon>
        <taxon>50 kb inversion clade</taxon>
        <taxon>dalbergioids sensu lato</taxon>
        <taxon>Dalbergieae</taxon>
        <taxon>Pterocarpus clade</taxon>
        <taxon>Arachis</taxon>
    </lineage>
</organism>
<evidence type="ECO:0000313" key="3">
    <source>
        <dbReference type="Proteomes" id="UP000289738"/>
    </source>
</evidence>
<dbReference type="Gene3D" id="2.40.70.10">
    <property type="entry name" value="Acid Proteases"/>
    <property type="match status" value="1"/>
</dbReference>
<comment type="caution">
    <text evidence="2">The sequence shown here is derived from an EMBL/GenBank/DDBJ whole genome shotgun (WGS) entry which is preliminary data.</text>
</comment>
<dbReference type="Proteomes" id="UP000289738">
    <property type="component" value="Chromosome A07"/>
</dbReference>
<dbReference type="InterPro" id="IPR021109">
    <property type="entry name" value="Peptidase_aspartic_dom_sf"/>
</dbReference>
<feature type="domain" description="Retrotransposon gag" evidence="1">
    <location>
        <begin position="102"/>
        <end position="190"/>
    </location>
</feature>
<dbReference type="EMBL" id="SDMP01000007">
    <property type="protein sequence ID" value="RYR48707.1"/>
    <property type="molecule type" value="Genomic_DNA"/>
</dbReference>
<proteinExistence type="predicted"/>
<dbReference type="STRING" id="3818.A0A445CCN3"/>
<keyword evidence="3" id="KW-1185">Reference proteome</keyword>
<protein>
    <recommendedName>
        <fullName evidence="1">Retrotransposon gag domain-containing protein</fullName>
    </recommendedName>
</protein>